<keyword evidence="4" id="KW-1185">Reference proteome</keyword>
<evidence type="ECO:0000313" key="4">
    <source>
        <dbReference type="Proteomes" id="UP000702954"/>
    </source>
</evidence>
<proteinExistence type="predicted"/>
<protein>
    <submittedName>
        <fullName evidence="2">Uncharacterized protein</fullName>
    </submittedName>
</protein>
<reference evidence="1 4" key="1">
    <citation type="journal article" date="2018" name="Int. J. Syst. Evol. Microbiol.">
        <title>Draft Genome Sequence of Faecalimonas umbilicata JCM 30896T, an Acetate-Producing Bacterium Isolated from Human Feces.</title>
        <authorList>
            <person name="Sakamoto M."/>
            <person name="Ikeyama N."/>
            <person name="Yuki M."/>
            <person name="Ohkuma M."/>
        </authorList>
    </citation>
    <scope>NUCLEOTIDE SEQUENCE [LARGE SCALE GENOMIC DNA]</scope>
    <source>
        <strain evidence="1 4">EGH7</strain>
    </source>
</reference>
<reference evidence="2 3" key="2">
    <citation type="submission" date="2019-03" db="EMBL/GenBank/DDBJ databases">
        <title>Genomic Encyclopedia of Type Strains, Phase IV (KMG-IV): sequencing the most valuable type-strain genomes for metagenomic binning, comparative biology and taxonomic classification.</title>
        <authorList>
            <person name="Goeker M."/>
        </authorList>
    </citation>
    <scope>NUCLEOTIDE SEQUENCE [LARGE SCALE GENOMIC DNA]</scope>
    <source>
        <strain evidence="2 3">DSM 103426</strain>
    </source>
</reference>
<evidence type="ECO:0000313" key="2">
    <source>
        <dbReference type="EMBL" id="TCS68625.1"/>
    </source>
</evidence>
<dbReference type="Proteomes" id="UP000294613">
    <property type="component" value="Unassembled WGS sequence"/>
</dbReference>
<dbReference type="RefSeq" id="WP_133296829.1">
    <property type="nucleotide sequence ID" value="NZ_SLZV01000007.1"/>
</dbReference>
<evidence type="ECO:0000313" key="1">
    <source>
        <dbReference type="EMBL" id="GBU05167.1"/>
    </source>
</evidence>
<dbReference type="AlphaFoldDB" id="A0A4R3JPG9"/>
<dbReference type="EMBL" id="SLZV01000007">
    <property type="protein sequence ID" value="TCS68625.1"/>
    <property type="molecule type" value="Genomic_DNA"/>
</dbReference>
<dbReference type="EMBL" id="BHEO01000008">
    <property type="protein sequence ID" value="GBU05167.1"/>
    <property type="molecule type" value="Genomic_DNA"/>
</dbReference>
<sequence>MAVLAKAVKQDADSLLEKGHRKMDEKKVREAIKAMENQIAIIQKIPKYLGLKEKTDKKIEERQTAIEALEKQLPKKVDMRTEYKDLNGAMVCFEGFCPSCGCAVEYYRNKSCNRCTQMLDWSKN</sequence>
<name>A0A4R3JPG9_9FIRM</name>
<evidence type="ECO:0000313" key="3">
    <source>
        <dbReference type="Proteomes" id="UP000294613"/>
    </source>
</evidence>
<accession>A0A4R3JPG9</accession>
<gene>
    <name evidence="2" type="ORF">EDD74_10716</name>
    <name evidence="1" type="ORF">FAEUMB_17080</name>
</gene>
<dbReference type="Proteomes" id="UP000702954">
    <property type="component" value="Unassembled WGS sequence"/>
</dbReference>
<organism evidence="2 3">
    <name type="scientific">Faecalimonas umbilicata</name>
    <dbReference type="NCBI Taxonomy" id="1912855"/>
    <lineage>
        <taxon>Bacteria</taxon>
        <taxon>Bacillati</taxon>
        <taxon>Bacillota</taxon>
        <taxon>Clostridia</taxon>
        <taxon>Lachnospirales</taxon>
        <taxon>Lachnospiraceae</taxon>
        <taxon>Faecalimonas</taxon>
    </lineage>
</organism>
<comment type="caution">
    <text evidence="2">The sequence shown here is derived from an EMBL/GenBank/DDBJ whole genome shotgun (WGS) entry which is preliminary data.</text>
</comment>